<organism evidence="2 3">
    <name type="scientific">Rhododendron griersonianum</name>
    <dbReference type="NCBI Taxonomy" id="479676"/>
    <lineage>
        <taxon>Eukaryota</taxon>
        <taxon>Viridiplantae</taxon>
        <taxon>Streptophyta</taxon>
        <taxon>Embryophyta</taxon>
        <taxon>Tracheophyta</taxon>
        <taxon>Spermatophyta</taxon>
        <taxon>Magnoliopsida</taxon>
        <taxon>eudicotyledons</taxon>
        <taxon>Gunneridae</taxon>
        <taxon>Pentapetalae</taxon>
        <taxon>asterids</taxon>
        <taxon>Ericales</taxon>
        <taxon>Ericaceae</taxon>
        <taxon>Ericoideae</taxon>
        <taxon>Rhodoreae</taxon>
        <taxon>Rhododendron</taxon>
    </lineage>
</organism>
<comment type="caution">
    <text evidence="2">The sequence shown here is derived from an EMBL/GenBank/DDBJ whole genome shotgun (WGS) entry which is preliminary data.</text>
</comment>
<protein>
    <submittedName>
        <fullName evidence="2">Uncharacterized protein</fullName>
    </submittedName>
</protein>
<reference evidence="2 3" key="1">
    <citation type="submission" date="2020-08" db="EMBL/GenBank/DDBJ databases">
        <title>Plant Genome Project.</title>
        <authorList>
            <person name="Zhang R.-G."/>
        </authorList>
    </citation>
    <scope>NUCLEOTIDE SEQUENCE [LARGE SCALE GENOMIC DNA]</scope>
    <source>
        <strain evidence="2">WSP0</strain>
        <tissue evidence="2">Leaf</tissue>
    </source>
</reference>
<evidence type="ECO:0000313" key="2">
    <source>
        <dbReference type="EMBL" id="KAG5516672.1"/>
    </source>
</evidence>
<gene>
    <name evidence="2" type="ORF">RHGRI_037421</name>
</gene>
<feature type="region of interest" description="Disordered" evidence="1">
    <location>
        <begin position="17"/>
        <end position="36"/>
    </location>
</feature>
<accession>A0AAV6HVB9</accession>
<name>A0AAV6HVB9_9ERIC</name>
<feature type="compositionally biased region" description="Basic and acidic residues" evidence="1">
    <location>
        <begin position="20"/>
        <end position="29"/>
    </location>
</feature>
<keyword evidence="3" id="KW-1185">Reference proteome</keyword>
<proteinExistence type="predicted"/>
<sequence>MGRTSWVEFPPEGFAMGRPHLTDSSRNEMSHAPPAHTSSFFLTGIDEIWKASWRVRRSARGS</sequence>
<dbReference type="Proteomes" id="UP000823749">
    <property type="component" value="Chromosome 13"/>
</dbReference>
<dbReference type="AlphaFoldDB" id="A0AAV6HVB9"/>
<dbReference type="EMBL" id="JACTNZ010000013">
    <property type="protein sequence ID" value="KAG5516672.1"/>
    <property type="molecule type" value="Genomic_DNA"/>
</dbReference>
<evidence type="ECO:0000313" key="3">
    <source>
        <dbReference type="Proteomes" id="UP000823749"/>
    </source>
</evidence>
<evidence type="ECO:0000256" key="1">
    <source>
        <dbReference type="SAM" id="MobiDB-lite"/>
    </source>
</evidence>